<dbReference type="STRING" id="387005.A0A183HLQ0"/>
<keyword evidence="2" id="KW-1185">Reference proteome</keyword>
<dbReference type="GO" id="GO:0032039">
    <property type="term" value="C:integrator complex"/>
    <property type="evidence" value="ECO:0007669"/>
    <property type="project" value="TreeGrafter"/>
</dbReference>
<dbReference type="WBParaSite" id="OFLC_0000841101-mRNA-1">
    <property type="protein sequence ID" value="OFLC_0000841101-mRNA-1"/>
    <property type="gene ID" value="OFLC_0000841101"/>
</dbReference>
<sequence>MRRFPIDRQSIFNSTHFQSSYSNYNKFGIFEPVRCMSDLGRRHATFVQLLSDELLELHPVFDITEPAEDARKIVVLRIMSQINFEKCILITYLIAWELNNSEYFSAFHVNDFWKFSSIKRIENEDLAKLILILNAASAHDPVCSLLPPFVVRHYKFLRCSMPLLVPTIEAFSDDNASSANNLSINKKLTEAGERTRALLEHTYEMMQEASQSRSYQQRMTEKKLLLKYCF</sequence>
<evidence type="ECO:0000313" key="1">
    <source>
        <dbReference type="EMBL" id="VDO55565.1"/>
    </source>
</evidence>
<protein>
    <submittedName>
        <fullName evidence="3">Cyclin_C domain-containing protein</fullName>
    </submittedName>
</protein>
<reference evidence="3" key="1">
    <citation type="submission" date="2016-06" db="UniProtKB">
        <authorList>
            <consortium name="WormBaseParasite"/>
        </authorList>
    </citation>
    <scope>IDENTIFICATION</scope>
</reference>
<dbReference type="PANTHER" id="PTHR20938">
    <property type="entry name" value="INTEGRATOR COMPLEX SUBUNIT 4"/>
    <property type="match status" value="1"/>
</dbReference>
<dbReference type="AlphaFoldDB" id="A0A183HLQ0"/>
<evidence type="ECO:0000313" key="2">
    <source>
        <dbReference type="Proteomes" id="UP000267606"/>
    </source>
</evidence>
<evidence type="ECO:0000313" key="3">
    <source>
        <dbReference type="WBParaSite" id="OFLC_0000841101-mRNA-1"/>
    </source>
</evidence>
<organism evidence="3">
    <name type="scientific">Onchocerca flexuosa</name>
    <dbReference type="NCBI Taxonomy" id="387005"/>
    <lineage>
        <taxon>Eukaryota</taxon>
        <taxon>Metazoa</taxon>
        <taxon>Ecdysozoa</taxon>
        <taxon>Nematoda</taxon>
        <taxon>Chromadorea</taxon>
        <taxon>Rhabditida</taxon>
        <taxon>Spirurina</taxon>
        <taxon>Spiruromorpha</taxon>
        <taxon>Filarioidea</taxon>
        <taxon>Onchocercidae</taxon>
        <taxon>Onchocerca</taxon>
    </lineage>
</organism>
<dbReference type="GO" id="GO:0016180">
    <property type="term" value="P:snRNA processing"/>
    <property type="evidence" value="ECO:0007669"/>
    <property type="project" value="TreeGrafter"/>
</dbReference>
<name>A0A183HLQ0_9BILA</name>
<reference evidence="1 2" key="2">
    <citation type="submission" date="2018-11" db="EMBL/GenBank/DDBJ databases">
        <authorList>
            <consortium name="Pathogen Informatics"/>
        </authorList>
    </citation>
    <scope>NUCLEOTIDE SEQUENCE [LARGE SCALE GENOMIC DNA]</scope>
</reference>
<dbReference type="EMBL" id="UZAJ01009489">
    <property type="protein sequence ID" value="VDO55565.1"/>
    <property type="molecule type" value="Genomic_DNA"/>
</dbReference>
<gene>
    <name evidence="1" type="ORF">OFLC_LOCUS8412</name>
</gene>
<proteinExistence type="predicted"/>
<dbReference type="Proteomes" id="UP000267606">
    <property type="component" value="Unassembled WGS sequence"/>
</dbReference>
<accession>A0A183HLQ0</accession>
<dbReference type="PANTHER" id="PTHR20938:SF0">
    <property type="entry name" value="INTEGRATOR COMPLEX SUBUNIT 4"/>
    <property type="match status" value="1"/>
</dbReference>